<accession>A0A251X8V9</accession>
<organism evidence="1 2">
    <name type="scientific">Thioflexithrix psekupsensis</name>
    <dbReference type="NCBI Taxonomy" id="1570016"/>
    <lineage>
        <taxon>Bacteria</taxon>
        <taxon>Pseudomonadati</taxon>
        <taxon>Pseudomonadota</taxon>
        <taxon>Gammaproteobacteria</taxon>
        <taxon>Thiotrichales</taxon>
        <taxon>Thioflexithrix</taxon>
    </lineage>
</organism>
<dbReference type="AlphaFoldDB" id="A0A251X8V9"/>
<keyword evidence="2" id="KW-1185">Reference proteome</keyword>
<comment type="caution">
    <text evidence="1">The sequence shown here is derived from an EMBL/GenBank/DDBJ whole genome shotgun (WGS) entry which is preliminary data.</text>
</comment>
<dbReference type="RefSeq" id="WP_086488149.1">
    <property type="nucleotide sequence ID" value="NZ_MSLT01000012.1"/>
</dbReference>
<name>A0A251X8V9_9GAMM</name>
<dbReference type="EMBL" id="MSLT01000012">
    <property type="protein sequence ID" value="OUD14370.1"/>
    <property type="molecule type" value="Genomic_DNA"/>
</dbReference>
<protein>
    <submittedName>
        <fullName evidence="1">Uncharacterized protein</fullName>
    </submittedName>
</protein>
<gene>
    <name evidence="1" type="ORF">TPSD3_08625</name>
</gene>
<proteinExistence type="predicted"/>
<dbReference type="OrthoDB" id="9809003at2"/>
<sequence>MQITLTLPDDLARQIQILPNPEQFIREALQAVIQQRIEQTVTQGFGMLKSRRRAVPVDFDPANMLRK</sequence>
<evidence type="ECO:0000313" key="1">
    <source>
        <dbReference type="EMBL" id="OUD14370.1"/>
    </source>
</evidence>
<reference evidence="1 2" key="1">
    <citation type="submission" date="2016-12" db="EMBL/GenBank/DDBJ databases">
        <title>Thioflexothrix psekupsii D3 genome sequencing and assembly.</title>
        <authorList>
            <person name="Fomenkov A."/>
            <person name="Vincze T."/>
            <person name="Grabovich M."/>
            <person name="Anton B.P."/>
            <person name="Dubinina G."/>
            <person name="Orlova M."/>
            <person name="Belousova E."/>
            <person name="Roberts R.J."/>
        </authorList>
    </citation>
    <scope>NUCLEOTIDE SEQUENCE [LARGE SCALE GENOMIC DNA]</scope>
    <source>
        <strain evidence="1">D3</strain>
    </source>
</reference>
<dbReference type="Proteomes" id="UP000194798">
    <property type="component" value="Unassembled WGS sequence"/>
</dbReference>
<evidence type="ECO:0000313" key="2">
    <source>
        <dbReference type="Proteomes" id="UP000194798"/>
    </source>
</evidence>